<dbReference type="HOGENOM" id="CLU_2216476_0_0_1"/>
<keyword evidence="4" id="KW-0539">Nucleus</keyword>
<evidence type="ECO:0000313" key="8">
    <source>
        <dbReference type="Proteomes" id="UP000015102"/>
    </source>
</evidence>
<dbReference type="PROSITE" id="PS00678">
    <property type="entry name" value="WD_REPEATS_1"/>
    <property type="match status" value="1"/>
</dbReference>
<reference evidence="7" key="2">
    <citation type="submission" date="2015-06" db="UniProtKB">
        <authorList>
            <consortium name="EnsemblMetazoa"/>
        </authorList>
    </citation>
    <scope>IDENTIFICATION</scope>
</reference>
<dbReference type="PROSITE" id="PS50294">
    <property type="entry name" value="WD_REPEATS_REGION"/>
    <property type="match status" value="1"/>
</dbReference>
<evidence type="ECO:0000313" key="7">
    <source>
        <dbReference type="EnsemblMetazoa" id="MESCA004382-PA"/>
    </source>
</evidence>
<organism evidence="7 8">
    <name type="scientific">Megaselia scalaris</name>
    <name type="common">Humpbacked fly</name>
    <name type="synonym">Phora scalaris</name>
    <dbReference type="NCBI Taxonomy" id="36166"/>
    <lineage>
        <taxon>Eukaryota</taxon>
        <taxon>Metazoa</taxon>
        <taxon>Ecdysozoa</taxon>
        <taxon>Arthropoda</taxon>
        <taxon>Hexapoda</taxon>
        <taxon>Insecta</taxon>
        <taxon>Pterygota</taxon>
        <taxon>Neoptera</taxon>
        <taxon>Endopterygota</taxon>
        <taxon>Diptera</taxon>
        <taxon>Brachycera</taxon>
        <taxon>Muscomorpha</taxon>
        <taxon>Platypezoidea</taxon>
        <taxon>Phoridae</taxon>
        <taxon>Megaseliini</taxon>
        <taxon>Megaselia</taxon>
    </lineage>
</organism>
<dbReference type="OMA" id="RFIFNGW"/>
<feature type="repeat" description="WD" evidence="6">
    <location>
        <begin position="28"/>
        <end position="69"/>
    </location>
</feature>
<dbReference type="EnsemblMetazoa" id="MESCA004382-RA">
    <property type="protein sequence ID" value="MESCA004382-PA"/>
    <property type="gene ID" value="MESCA004382"/>
</dbReference>
<dbReference type="InterPro" id="IPR001680">
    <property type="entry name" value="WD40_rpt"/>
</dbReference>
<dbReference type="PROSITE" id="PS50082">
    <property type="entry name" value="WD_REPEATS_2"/>
    <property type="match status" value="2"/>
</dbReference>
<accession>T1GLI0</accession>
<dbReference type="EMBL" id="CAQQ02390366">
    <property type="status" value="NOT_ANNOTATED_CDS"/>
    <property type="molecule type" value="Genomic_DNA"/>
</dbReference>
<sequence>CDGSLLATGSYDGYARIWTTEGVLASTLGQHKGPIFALKWNKRGNYILSAGVDRTTIIWDASTGQCTQQFSFHDAPALDVDWQTNNSFASCSTDKQIHVQLYNGYTE</sequence>
<keyword evidence="3" id="KW-0677">Repeat</keyword>
<comment type="subcellular location">
    <subcellularLocation>
        <location evidence="1">Nucleus</location>
    </subcellularLocation>
</comment>
<dbReference type="GO" id="GO:0006357">
    <property type="term" value="P:regulation of transcription by RNA polymerase II"/>
    <property type="evidence" value="ECO:0007669"/>
    <property type="project" value="TreeGrafter"/>
</dbReference>
<name>T1GLI0_MEGSC</name>
<evidence type="ECO:0000256" key="5">
    <source>
        <dbReference type="ARBA" id="ARBA00025741"/>
    </source>
</evidence>
<dbReference type="InterPro" id="IPR015943">
    <property type="entry name" value="WD40/YVTN_repeat-like_dom_sf"/>
</dbReference>
<dbReference type="PANTHER" id="PTHR22846">
    <property type="entry name" value="WD40 REPEAT PROTEIN"/>
    <property type="match status" value="1"/>
</dbReference>
<dbReference type="EMBL" id="CAQQ02390367">
    <property type="status" value="NOT_ANNOTATED_CDS"/>
    <property type="molecule type" value="Genomic_DNA"/>
</dbReference>
<dbReference type="GO" id="GO:0000118">
    <property type="term" value="C:histone deacetylase complex"/>
    <property type="evidence" value="ECO:0007669"/>
    <property type="project" value="TreeGrafter"/>
</dbReference>
<keyword evidence="8" id="KW-1185">Reference proteome</keyword>
<protein>
    <submittedName>
        <fullName evidence="7">Uncharacterized protein</fullName>
    </submittedName>
</protein>
<keyword evidence="2 6" id="KW-0853">WD repeat</keyword>
<evidence type="ECO:0000256" key="3">
    <source>
        <dbReference type="ARBA" id="ARBA00022737"/>
    </source>
</evidence>
<dbReference type="PANTHER" id="PTHR22846:SF2">
    <property type="entry name" value="F-BOX-LIKE_WD REPEAT-CONTAINING PROTEIN EBI"/>
    <property type="match status" value="1"/>
</dbReference>
<evidence type="ECO:0000256" key="1">
    <source>
        <dbReference type="ARBA" id="ARBA00004123"/>
    </source>
</evidence>
<dbReference type="GO" id="GO:0003714">
    <property type="term" value="F:transcription corepressor activity"/>
    <property type="evidence" value="ECO:0007669"/>
    <property type="project" value="InterPro"/>
</dbReference>
<dbReference type="Proteomes" id="UP000015102">
    <property type="component" value="Unassembled WGS sequence"/>
</dbReference>
<dbReference type="STRING" id="36166.T1GLI0"/>
<feature type="repeat" description="WD" evidence="6">
    <location>
        <begin position="1"/>
        <end position="18"/>
    </location>
</feature>
<evidence type="ECO:0000256" key="6">
    <source>
        <dbReference type="PROSITE-ProRule" id="PRU00221"/>
    </source>
</evidence>
<proteinExistence type="inferred from homology"/>
<dbReference type="SMART" id="SM00320">
    <property type="entry name" value="WD40"/>
    <property type="match status" value="2"/>
</dbReference>
<dbReference type="InterPro" id="IPR045183">
    <property type="entry name" value="Ebi-like"/>
</dbReference>
<dbReference type="AlphaFoldDB" id="T1GLI0"/>
<dbReference type="InterPro" id="IPR036322">
    <property type="entry name" value="WD40_repeat_dom_sf"/>
</dbReference>
<dbReference type="SUPFAM" id="SSF50978">
    <property type="entry name" value="WD40 repeat-like"/>
    <property type="match status" value="1"/>
</dbReference>
<dbReference type="InterPro" id="IPR019775">
    <property type="entry name" value="WD40_repeat_CS"/>
</dbReference>
<evidence type="ECO:0000256" key="4">
    <source>
        <dbReference type="ARBA" id="ARBA00023242"/>
    </source>
</evidence>
<comment type="similarity">
    <text evidence="5">Belongs to the WD repeat EBI family.</text>
</comment>
<dbReference type="Pfam" id="PF00400">
    <property type="entry name" value="WD40"/>
    <property type="match status" value="3"/>
</dbReference>
<reference evidence="8" key="1">
    <citation type="submission" date="2013-02" db="EMBL/GenBank/DDBJ databases">
        <authorList>
            <person name="Hughes D."/>
        </authorList>
    </citation>
    <scope>NUCLEOTIDE SEQUENCE</scope>
    <source>
        <strain>Durham</strain>
        <strain evidence="8">NC isolate 2 -- Noor lab</strain>
    </source>
</reference>
<evidence type="ECO:0000256" key="2">
    <source>
        <dbReference type="ARBA" id="ARBA00022574"/>
    </source>
</evidence>
<dbReference type="Gene3D" id="2.130.10.10">
    <property type="entry name" value="YVTN repeat-like/Quinoprotein amine dehydrogenase"/>
    <property type="match status" value="1"/>
</dbReference>